<protein>
    <submittedName>
        <fullName evidence="2">Uncharacterized protein</fullName>
    </submittedName>
</protein>
<feature type="transmembrane region" description="Helical" evidence="1">
    <location>
        <begin position="33"/>
        <end position="51"/>
    </location>
</feature>
<organism evidence="2 3">
    <name type="scientific">Acuticoccus sediminis</name>
    <dbReference type="NCBI Taxonomy" id="2184697"/>
    <lineage>
        <taxon>Bacteria</taxon>
        <taxon>Pseudomonadati</taxon>
        <taxon>Pseudomonadota</taxon>
        <taxon>Alphaproteobacteria</taxon>
        <taxon>Hyphomicrobiales</taxon>
        <taxon>Amorphaceae</taxon>
        <taxon>Acuticoccus</taxon>
    </lineage>
</organism>
<proteinExistence type="predicted"/>
<dbReference type="RefSeq" id="WP_111349183.1">
    <property type="nucleotide sequence ID" value="NZ_QHHQ01000005.1"/>
</dbReference>
<evidence type="ECO:0000313" key="2">
    <source>
        <dbReference type="EMBL" id="RAH99148.1"/>
    </source>
</evidence>
<keyword evidence="1" id="KW-1133">Transmembrane helix</keyword>
<feature type="transmembrane region" description="Helical" evidence="1">
    <location>
        <begin position="6"/>
        <end position="26"/>
    </location>
</feature>
<keyword evidence="1" id="KW-0472">Membrane</keyword>
<keyword evidence="3" id="KW-1185">Reference proteome</keyword>
<gene>
    <name evidence="2" type="ORF">DLJ53_21610</name>
</gene>
<name>A0A8B2NLU1_9HYPH</name>
<keyword evidence="1" id="KW-0812">Transmembrane</keyword>
<evidence type="ECO:0000313" key="3">
    <source>
        <dbReference type="Proteomes" id="UP000249590"/>
    </source>
</evidence>
<sequence>MRNLAVWAGTIAVGVVLWWFTARVSLQFIDPAGFLVAIAIAAAALTALLWWEIATSDGDAAADTQDTRED</sequence>
<reference evidence="2 3" key="1">
    <citation type="submission" date="2018-05" db="EMBL/GenBank/DDBJ databases">
        <title>Acuticoccus sediminis sp. nov., isolated from deep-sea sediment of Indian Ocean.</title>
        <authorList>
            <person name="Liu X."/>
            <person name="Lai Q."/>
            <person name="Du Y."/>
            <person name="Sun F."/>
            <person name="Zhang X."/>
            <person name="Wang S."/>
            <person name="Shao Z."/>
        </authorList>
    </citation>
    <scope>NUCLEOTIDE SEQUENCE [LARGE SCALE GENOMIC DNA]</scope>
    <source>
        <strain evidence="2 3">PTG4-2</strain>
    </source>
</reference>
<dbReference type="EMBL" id="QHHQ01000005">
    <property type="protein sequence ID" value="RAH99148.1"/>
    <property type="molecule type" value="Genomic_DNA"/>
</dbReference>
<comment type="caution">
    <text evidence="2">The sequence shown here is derived from an EMBL/GenBank/DDBJ whole genome shotgun (WGS) entry which is preliminary data.</text>
</comment>
<dbReference type="AlphaFoldDB" id="A0A8B2NLU1"/>
<dbReference type="Proteomes" id="UP000249590">
    <property type="component" value="Unassembled WGS sequence"/>
</dbReference>
<evidence type="ECO:0000256" key="1">
    <source>
        <dbReference type="SAM" id="Phobius"/>
    </source>
</evidence>
<accession>A0A8B2NLU1</accession>